<feature type="binding site" evidence="9 11">
    <location>
        <position position="122"/>
    </location>
    <ligand>
        <name>substrate</name>
    </ligand>
</feature>
<evidence type="ECO:0000256" key="10">
    <source>
        <dbReference type="PIRSR" id="PIRSR614732-1"/>
    </source>
</evidence>
<dbReference type="GO" id="GO:0044205">
    <property type="term" value="P:'de novo' UMP biosynthetic process"/>
    <property type="evidence" value="ECO:0007669"/>
    <property type="project" value="UniProtKB-UniRule"/>
</dbReference>
<dbReference type="AlphaFoldDB" id="W0DW69"/>
<evidence type="ECO:0000256" key="5">
    <source>
        <dbReference type="ARBA" id="ARBA00022975"/>
    </source>
</evidence>
<dbReference type="GO" id="GO:0004590">
    <property type="term" value="F:orotidine-5'-phosphate decarboxylase activity"/>
    <property type="evidence" value="ECO:0007669"/>
    <property type="project" value="UniProtKB-UniRule"/>
</dbReference>
<feature type="domain" description="Orotidine 5'-phosphate decarboxylase" evidence="13">
    <location>
        <begin position="8"/>
        <end position="229"/>
    </location>
</feature>
<feature type="binding site" evidence="9">
    <location>
        <begin position="63"/>
        <end position="72"/>
    </location>
    <ligand>
        <name>substrate</name>
    </ligand>
</feature>
<dbReference type="Pfam" id="PF00215">
    <property type="entry name" value="OMPdecase"/>
    <property type="match status" value="1"/>
</dbReference>
<dbReference type="RefSeq" id="WP_006460281.1">
    <property type="nucleotide sequence ID" value="NZ_CP007030.1"/>
</dbReference>
<feature type="binding site" evidence="9 11">
    <location>
        <position position="214"/>
    </location>
    <ligand>
        <name>substrate</name>
    </ligand>
</feature>
<dbReference type="NCBIfam" id="TIGR01740">
    <property type="entry name" value="pyrF"/>
    <property type="match status" value="1"/>
</dbReference>
<evidence type="ECO:0000313" key="15">
    <source>
        <dbReference type="Proteomes" id="UP000005380"/>
    </source>
</evidence>
<feature type="binding site" evidence="9 11">
    <location>
        <position position="14"/>
    </location>
    <ligand>
        <name>substrate</name>
    </ligand>
</feature>
<dbReference type="EC" id="4.1.1.23" evidence="9"/>
<dbReference type="STRING" id="717772.THIAE_04915"/>
<protein>
    <recommendedName>
        <fullName evidence="9">Orotidine 5'-phosphate decarboxylase</fullName>
        <ecNumber evidence="9">4.1.1.23</ecNumber>
    </recommendedName>
    <alternativeName>
        <fullName evidence="9">OMP decarboxylase</fullName>
        <shortName evidence="9">OMPDCase</shortName>
        <shortName evidence="9">OMPdecase</shortName>
    </alternativeName>
</protein>
<name>W0DW69_9GAMM</name>
<evidence type="ECO:0000313" key="14">
    <source>
        <dbReference type="EMBL" id="AHF01219.1"/>
    </source>
</evidence>
<evidence type="ECO:0000256" key="9">
    <source>
        <dbReference type="HAMAP-Rule" id="MF_01200"/>
    </source>
</evidence>
<dbReference type="eggNOG" id="COG0284">
    <property type="taxonomic scope" value="Bacteria"/>
</dbReference>
<dbReference type="InterPro" id="IPR001754">
    <property type="entry name" value="OMPdeCOase_dom"/>
</dbReference>
<comment type="similarity">
    <text evidence="8 9">Belongs to the OMP decarboxylase family. Type 1 subfamily.</text>
</comment>
<gene>
    <name evidence="9" type="primary">pyrF</name>
    <name evidence="14" type="ORF">THIAE_04915</name>
</gene>
<comment type="subunit">
    <text evidence="3 9">Homodimer.</text>
</comment>
<dbReference type="InterPro" id="IPR014732">
    <property type="entry name" value="OMPdecase"/>
</dbReference>
<dbReference type="FunCoup" id="W0DW69">
    <property type="interactions" value="355"/>
</dbReference>
<feature type="binding site" evidence="9 11">
    <location>
        <position position="213"/>
    </location>
    <ligand>
        <name>substrate</name>
    </ligand>
</feature>
<proteinExistence type="inferred from homology"/>
<evidence type="ECO:0000256" key="1">
    <source>
        <dbReference type="ARBA" id="ARBA00002356"/>
    </source>
</evidence>
<dbReference type="PANTHER" id="PTHR32119:SF2">
    <property type="entry name" value="OROTIDINE 5'-PHOSPHATE DECARBOXYLASE"/>
    <property type="match status" value="1"/>
</dbReference>
<evidence type="ECO:0000256" key="4">
    <source>
        <dbReference type="ARBA" id="ARBA00022793"/>
    </source>
</evidence>
<reference evidence="14 15" key="1">
    <citation type="submission" date="2013-12" db="EMBL/GenBank/DDBJ databases">
        <authorList>
            <consortium name="DOE Joint Genome Institute"/>
            <person name="Kappler U."/>
            <person name="Huntemann M."/>
            <person name="Han J."/>
            <person name="Chen A."/>
            <person name="Kyrpides N."/>
            <person name="Mavromatis K."/>
            <person name="Markowitz V."/>
            <person name="Palaniappan K."/>
            <person name="Ivanova N."/>
            <person name="Schaumberg A."/>
            <person name="Pati A."/>
            <person name="Liolios K."/>
            <person name="Nordberg H.P."/>
            <person name="Cantor M.N."/>
            <person name="Hua S.X."/>
            <person name="Woyke T."/>
        </authorList>
    </citation>
    <scope>NUCLEOTIDE SEQUENCE [LARGE SCALE GENOMIC DNA]</scope>
    <source>
        <strain evidence="15">AL2</strain>
    </source>
</reference>
<dbReference type="NCBIfam" id="NF001273">
    <property type="entry name" value="PRK00230.1"/>
    <property type="match status" value="1"/>
</dbReference>
<dbReference type="OrthoDB" id="9806203at2"/>
<comment type="pathway">
    <text evidence="2 9 12">Pyrimidine metabolism; UMP biosynthesis via de novo pathway; UMP from orotate: step 2/2.</text>
</comment>
<evidence type="ECO:0000259" key="13">
    <source>
        <dbReference type="SMART" id="SM00934"/>
    </source>
</evidence>
<dbReference type="CDD" id="cd04725">
    <property type="entry name" value="OMP_decarboxylase_like"/>
    <property type="match status" value="1"/>
</dbReference>
<accession>W0DW69</accession>
<feature type="active site" description="For OMPdecase activity" evidence="10">
    <location>
        <position position="63"/>
    </location>
</feature>
<dbReference type="Gene3D" id="3.20.20.70">
    <property type="entry name" value="Aldolase class I"/>
    <property type="match status" value="1"/>
</dbReference>
<evidence type="ECO:0000256" key="8">
    <source>
        <dbReference type="ARBA" id="ARBA00061012"/>
    </source>
</evidence>
<dbReference type="HAMAP" id="MF_01200_B">
    <property type="entry name" value="OMPdecase_type1_B"/>
    <property type="match status" value="1"/>
</dbReference>
<evidence type="ECO:0000256" key="3">
    <source>
        <dbReference type="ARBA" id="ARBA00011738"/>
    </source>
</evidence>
<dbReference type="SMART" id="SM00934">
    <property type="entry name" value="OMPdecase"/>
    <property type="match status" value="1"/>
</dbReference>
<dbReference type="PANTHER" id="PTHR32119">
    <property type="entry name" value="OROTIDINE 5'-PHOSPHATE DECARBOXYLASE"/>
    <property type="match status" value="1"/>
</dbReference>
<dbReference type="GO" id="GO:0006207">
    <property type="term" value="P:'de novo' pyrimidine nucleobase biosynthetic process"/>
    <property type="evidence" value="ECO:0007669"/>
    <property type="project" value="InterPro"/>
</dbReference>
<dbReference type="InterPro" id="IPR018089">
    <property type="entry name" value="OMPdecase_AS"/>
</dbReference>
<dbReference type="UniPathway" id="UPA00070">
    <property type="reaction ID" value="UER00120"/>
</dbReference>
<dbReference type="SUPFAM" id="SSF51366">
    <property type="entry name" value="Ribulose-phoshate binding barrel"/>
    <property type="match status" value="1"/>
</dbReference>
<dbReference type="HOGENOM" id="CLU_067069_0_0_6"/>
<keyword evidence="5 9" id="KW-0665">Pyrimidine biosynthesis</keyword>
<evidence type="ECO:0000256" key="11">
    <source>
        <dbReference type="PIRSR" id="PIRSR614732-2"/>
    </source>
</evidence>
<dbReference type="KEGG" id="tao:THIAE_04915"/>
<evidence type="ECO:0000256" key="12">
    <source>
        <dbReference type="RuleBase" id="RU000512"/>
    </source>
</evidence>
<dbReference type="InterPro" id="IPR011060">
    <property type="entry name" value="RibuloseP-bd_barrel"/>
</dbReference>
<evidence type="ECO:0000256" key="7">
    <source>
        <dbReference type="ARBA" id="ARBA00049157"/>
    </source>
</evidence>
<dbReference type="FunFam" id="3.20.20.70:FF:000015">
    <property type="entry name" value="Orotidine 5'-phosphate decarboxylase"/>
    <property type="match status" value="1"/>
</dbReference>
<dbReference type="GO" id="GO:0005829">
    <property type="term" value="C:cytosol"/>
    <property type="evidence" value="ECO:0007669"/>
    <property type="project" value="TreeGrafter"/>
</dbReference>
<comment type="catalytic activity">
    <reaction evidence="7 9 12">
        <text>orotidine 5'-phosphate + H(+) = UMP + CO2</text>
        <dbReference type="Rhea" id="RHEA:11596"/>
        <dbReference type="ChEBI" id="CHEBI:15378"/>
        <dbReference type="ChEBI" id="CHEBI:16526"/>
        <dbReference type="ChEBI" id="CHEBI:57538"/>
        <dbReference type="ChEBI" id="CHEBI:57865"/>
        <dbReference type="EC" id="4.1.1.23"/>
    </reaction>
</comment>
<feature type="binding site" evidence="9 11">
    <location>
        <position position="36"/>
    </location>
    <ligand>
        <name>substrate</name>
    </ligand>
</feature>
<dbReference type="EMBL" id="CP007030">
    <property type="protein sequence ID" value="AHF01219.1"/>
    <property type="molecule type" value="Genomic_DNA"/>
</dbReference>
<dbReference type="InterPro" id="IPR013785">
    <property type="entry name" value="Aldolase_TIM"/>
</dbReference>
<dbReference type="InterPro" id="IPR047596">
    <property type="entry name" value="OMPdecase_bac"/>
</dbReference>
<feature type="active site" description="Proton donor" evidence="9">
    <location>
        <position position="65"/>
    </location>
</feature>
<dbReference type="InParanoid" id="W0DW69"/>
<dbReference type="Proteomes" id="UP000005380">
    <property type="component" value="Chromosome"/>
</dbReference>
<keyword evidence="4 9" id="KW-0210">Decarboxylase</keyword>
<evidence type="ECO:0000256" key="6">
    <source>
        <dbReference type="ARBA" id="ARBA00023239"/>
    </source>
</evidence>
<organism evidence="14 15">
    <name type="scientific">Thiomicrospira aerophila AL3</name>
    <dbReference type="NCBI Taxonomy" id="717772"/>
    <lineage>
        <taxon>Bacteria</taxon>
        <taxon>Pseudomonadati</taxon>
        <taxon>Pseudomonadota</taxon>
        <taxon>Gammaproteobacteria</taxon>
        <taxon>Thiotrichales</taxon>
        <taxon>Piscirickettsiaceae</taxon>
        <taxon>Thiomicrospira</taxon>
    </lineage>
</organism>
<dbReference type="PROSITE" id="PS00156">
    <property type="entry name" value="OMPDECASE"/>
    <property type="match status" value="1"/>
</dbReference>
<comment type="function">
    <text evidence="1 9">Catalyzes the decarboxylation of orotidine 5'-monophosphate (OMP) to uridine 5'-monophosphate (UMP).</text>
</comment>
<evidence type="ECO:0000256" key="2">
    <source>
        <dbReference type="ARBA" id="ARBA00004861"/>
    </source>
</evidence>
<keyword evidence="15" id="KW-1185">Reference proteome</keyword>
<feature type="active site" description="For OMPdecase activity" evidence="10">
    <location>
        <position position="65"/>
    </location>
</feature>
<sequence length="236" mass="25344">MTSKTASPIIVALDFPTTQAAYSLVDQLDPAQCRLKVGKELFALGGPELVIALQQRGFDIFVDLKYHDIPTTVAKACRALCDMGVWMLNVHSLGGPKMITAAREAIIASGHPTWLIAVTILTSFDEQQLNAVGLSGSIADNVNRLAKLAESAGAHGVVCSALEAPMLRQQINNSDFQLVTPGIRLKDSAADDQHRIMTPEDAMQAGANYLVIGRPITQANDPLTVLTQINQQLQMA</sequence>
<feature type="binding site" evidence="9 11">
    <location>
        <position position="184"/>
    </location>
    <ligand>
        <name>substrate</name>
    </ligand>
</feature>
<feature type="active site" description="For OMPdecase activity" evidence="10">
    <location>
        <position position="68"/>
    </location>
</feature>
<feature type="binding site" evidence="9 11">
    <location>
        <position position="193"/>
    </location>
    <ligand>
        <name>substrate</name>
    </ligand>
</feature>
<keyword evidence="6 9" id="KW-0456">Lyase</keyword>